<reference evidence="12" key="1">
    <citation type="submission" date="2017-08" db="EMBL/GenBank/DDBJ databases">
        <title>A dynamic microbial community with high functional redundancy inhabits the cold, oxic subseafloor aquifer.</title>
        <authorList>
            <person name="Tully B.J."/>
            <person name="Wheat C.G."/>
            <person name="Glazer B.T."/>
            <person name="Huber J.A."/>
        </authorList>
    </citation>
    <scope>NUCLEOTIDE SEQUENCE [LARGE SCALE GENOMIC DNA]</scope>
</reference>
<keyword evidence="11" id="KW-0969">Cilium</keyword>
<dbReference type="Pfam" id="PF22638">
    <property type="entry name" value="FlgK_D1"/>
    <property type="match status" value="1"/>
</dbReference>
<organism evidence="11 12">
    <name type="scientific">SAR86 cluster bacterium</name>
    <dbReference type="NCBI Taxonomy" id="2030880"/>
    <lineage>
        <taxon>Bacteria</taxon>
        <taxon>Pseudomonadati</taxon>
        <taxon>Pseudomonadota</taxon>
        <taxon>Gammaproteobacteria</taxon>
        <taxon>SAR86 cluster</taxon>
    </lineage>
</organism>
<evidence type="ECO:0000256" key="6">
    <source>
        <dbReference type="ARBA" id="ARBA00023143"/>
    </source>
</evidence>
<keyword evidence="6" id="KW-0975">Bacterial flagellum</keyword>
<comment type="subcellular location">
    <subcellularLocation>
        <location evidence="1">Bacterial flagellum</location>
    </subcellularLocation>
    <subcellularLocation>
        <location evidence="2">Secreted</location>
    </subcellularLocation>
</comment>
<dbReference type="InterPro" id="IPR053927">
    <property type="entry name" value="FlgK_helical"/>
</dbReference>
<feature type="domain" description="Flagellar basal body rod protein N-terminal" evidence="7">
    <location>
        <begin position="5"/>
        <end position="34"/>
    </location>
</feature>
<dbReference type="SUPFAM" id="SSF64518">
    <property type="entry name" value="Phase 1 flagellin"/>
    <property type="match status" value="2"/>
</dbReference>
<dbReference type="Pfam" id="PF21158">
    <property type="entry name" value="flgK_1st_1"/>
    <property type="match status" value="1"/>
</dbReference>
<dbReference type="InterPro" id="IPR001444">
    <property type="entry name" value="Flag_bb_rod_N"/>
</dbReference>
<dbReference type="AlphaFoldDB" id="A0A2A4XHY7"/>
<evidence type="ECO:0000256" key="5">
    <source>
        <dbReference type="ARBA" id="ARBA00022525"/>
    </source>
</evidence>
<dbReference type="GO" id="GO:0005198">
    <property type="term" value="F:structural molecule activity"/>
    <property type="evidence" value="ECO:0007669"/>
    <property type="project" value="InterPro"/>
</dbReference>
<comment type="similarity">
    <text evidence="3">Belongs to the flagella basal body rod proteins family.</text>
</comment>
<dbReference type="InterPro" id="IPR002371">
    <property type="entry name" value="FlgK"/>
</dbReference>
<evidence type="ECO:0000313" key="11">
    <source>
        <dbReference type="EMBL" id="PCI81635.1"/>
    </source>
</evidence>
<feature type="domain" description="Flagellar basal-body/hook protein C-terminal" evidence="8">
    <location>
        <begin position="600"/>
        <end position="636"/>
    </location>
</feature>
<dbReference type="Pfam" id="PF00460">
    <property type="entry name" value="Flg_bb_rod"/>
    <property type="match status" value="1"/>
</dbReference>
<evidence type="ECO:0000256" key="3">
    <source>
        <dbReference type="ARBA" id="ARBA00009677"/>
    </source>
</evidence>
<name>A0A2A4XHY7_9GAMM</name>
<dbReference type="Pfam" id="PF06429">
    <property type="entry name" value="Flg_bbr_C"/>
    <property type="match status" value="1"/>
</dbReference>
<proteinExistence type="inferred from homology"/>
<dbReference type="Proteomes" id="UP000218767">
    <property type="component" value="Unassembled WGS sequence"/>
</dbReference>
<accession>A0A2A4XHY7</accession>
<dbReference type="InterPro" id="IPR049119">
    <property type="entry name" value="FlgK_D2-like"/>
</dbReference>
<keyword evidence="11" id="KW-0282">Flagellum</keyword>
<evidence type="ECO:0000313" key="12">
    <source>
        <dbReference type="Proteomes" id="UP000218767"/>
    </source>
</evidence>
<dbReference type="NCBIfam" id="TIGR02492">
    <property type="entry name" value="flgK_ends"/>
    <property type="match status" value="1"/>
</dbReference>
<dbReference type="GO" id="GO:0005576">
    <property type="term" value="C:extracellular region"/>
    <property type="evidence" value="ECO:0007669"/>
    <property type="project" value="UniProtKB-SubCell"/>
</dbReference>
<dbReference type="PRINTS" id="PR01005">
    <property type="entry name" value="FLGHOOKAP1"/>
</dbReference>
<gene>
    <name evidence="11" type="ORF">COB20_01395</name>
</gene>
<feature type="domain" description="Flagellar hook-associated protein FlgK helical" evidence="10">
    <location>
        <begin position="93"/>
        <end position="326"/>
    </location>
</feature>
<evidence type="ECO:0000256" key="2">
    <source>
        <dbReference type="ARBA" id="ARBA00004613"/>
    </source>
</evidence>
<dbReference type="PANTHER" id="PTHR30033">
    <property type="entry name" value="FLAGELLAR HOOK-ASSOCIATED PROTEIN 1"/>
    <property type="match status" value="1"/>
</dbReference>
<comment type="caution">
    <text evidence="11">The sequence shown here is derived from an EMBL/GenBank/DDBJ whole genome shotgun (WGS) entry which is preliminary data.</text>
</comment>
<evidence type="ECO:0000256" key="1">
    <source>
        <dbReference type="ARBA" id="ARBA00004365"/>
    </source>
</evidence>
<dbReference type="GO" id="GO:0009424">
    <property type="term" value="C:bacterial-type flagellum hook"/>
    <property type="evidence" value="ECO:0007669"/>
    <property type="project" value="InterPro"/>
</dbReference>
<dbReference type="GO" id="GO:0044780">
    <property type="term" value="P:bacterial-type flagellum assembly"/>
    <property type="evidence" value="ECO:0007669"/>
    <property type="project" value="InterPro"/>
</dbReference>
<feature type="domain" description="Flagellar hook-associated protein 1 D2-like" evidence="9">
    <location>
        <begin position="336"/>
        <end position="409"/>
    </location>
</feature>
<evidence type="ECO:0000256" key="4">
    <source>
        <dbReference type="ARBA" id="ARBA00016244"/>
    </source>
</evidence>
<sequence>MPDLLKVAANSLQSWQQALNTTGHNIANANTEGYSRQSVQFETADPRVFGFGFVGQGSKVSGIERSHNEFLSSQVQELTSSSARYQVFTEFSSRVDDVLAGSENNLNSSIQKFFNAVSEVAGSPGSLPERQVLLGEASNLVDRQQSYHRLLQDLNEEVNSRIRSGVNEINNLSDSIGAINKQITSAIASSNGATPNDLLDQRDRLIEQLSRKVTITTVDQNDGSLNVLVGKGQPLVIGSQITHLDTRFSATDSTRIEVTVPGQVAASDSSQLIGGGELQGVIDFRSRILNPALDKLGLIALGISETVNEHHLKGIDLNGDMGNNFFNSTTVPIAGDTRNIGTTTPSVVINDVTQIRASDYTLAYDGSQWQLTRMADNTSVSGTGPLVLDGLSVDVSSGVPVAGDSFVLNAARTAASTFSLAISDPRKIAAANPLLTNSTLSNAGSAQLQNLTVASANSLPLAGPITLTYNPDALGAGIPGYDVSGGPGGTLAYAPTTESLGKSFSFAGIGIDFELSGIPQNGDSFTIGNNSSAVGDNRNMQSIAELQFQSKLNGGNDSFQDFYSSLVAQVGVISNQANANYEIETSLLQQATSYRDNVIGVNLDEEAANLLRFQQAYQASAQLVKVADDMFQILINSIR</sequence>
<keyword evidence="11" id="KW-0966">Cell projection</keyword>
<evidence type="ECO:0000259" key="7">
    <source>
        <dbReference type="Pfam" id="PF00460"/>
    </source>
</evidence>
<evidence type="ECO:0000259" key="8">
    <source>
        <dbReference type="Pfam" id="PF06429"/>
    </source>
</evidence>
<evidence type="ECO:0000259" key="9">
    <source>
        <dbReference type="Pfam" id="PF21158"/>
    </source>
</evidence>
<evidence type="ECO:0000259" key="10">
    <source>
        <dbReference type="Pfam" id="PF22638"/>
    </source>
</evidence>
<dbReference type="PANTHER" id="PTHR30033:SF1">
    <property type="entry name" value="FLAGELLAR HOOK-ASSOCIATED PROTEIN 1"/>
    <property type="match status" value="1"/>
</dbReference>
<keyword evidence="5" id="KW-0964">Secreted</keyword>
<dbReference type="EMBL" id="NVUL01000004">
    <property type="protein sequence ID" value="PCI81635.1"/>
    <property type="molecule type" value="Genomic_DNA"/>
</dbReference>
<dbReference type="InterPro" id="IPR010930">
    <property type="entry name" value="Flg_bb/hook_C_dom"/>
</dbReference>
<protein>
    <recommendedName>
        <fullName evidence="4">Flagellar hook-associated protein 1</fullName>
    </recommendedName>
</protein>